<protein>
    <recommendedName>
        <fullName evidence="3">YqgF/RNase H-like domain-containing protein</fullName>
    </recommendedName>
</protein>
<accession>A0A6U3TSE6</accession>
<dbReference type="GO" id="GO:0006139">
    <property type="term" value="P:nucleobase-containing compound metabolic process"/>
    <property type="evidence" value="ECO:0007669"/>
    <property type="project" value="InterPro"/>
</dbReference>
<dbReference type="EMBL" id="HBNS01028916">
    <property type="protein sequence ID" value="CAE4622106.1"/>
    <property type="molecule type" value="Transcribed_RNA"/>
</dbReference>
<reference evidence="1" key="1">
    <citation type="submission" date="2021-01" db="EMBL/GenBank/DDBJ databases">
        <authorList>
            <person name="Corre E."/>
            <person name="Pelletier E."/>
            <person name="Niang G."/>
            <person name="Scheremetjew M."/>
            <person name="Finn R."/>
            <person name="Kale V."/>
            <person name="Holt S."/>
            <person name="Cochrane G."/>
            <person name="Meng A."/>
            <person name="Brown T."/>
            <person name="Cohen L."/>
        </authorList>
    </citation>
    <scope>NUCLEOTIDE SEQUENCE</scope>
    <source>
        <strain evidence="2">GSO104</strain>
        <strain evidence="1">Pop2</strain>
    </source>
</reference>
<dbReference type="InterPro" id="IPR037027">
    <property type="entry name" value="YqgF/RNaseH-like_dom_sf"/>
</dbReference>
<dbReference type="AlphaFoldDB" id="A0A6U3TSE6"/>
<proteinExistence type="predicted"/>
<organism evidence="1">
    <name type="scientific">Ditylum brightwellii</name>
    <dbReference type="NCBI Taxonomy" id="49249"/>
    <lineage>
        <taxon>Eukaryota</taxon>
        <taxon>Sar</taxon>
        <taxon>Stramenopiles</taxon>
        <taxon>Ochrophyta</taxon>
        <taxon>Bacillariophyta</taxon>
        <taxon>Mediophyceae</taxon>
        <taxon>Lithodesmiophycidae</taxon>
        <taxon>Lithodesmiales</taxon>
        <taxon>Lithodesmiaceae</taxon>
        <taxon>Ditylum</taxon>
    </lineage>
</organism>
<dbReference type="EMBL" id="HBGN01009808">
    <property type="protein sequence ID" value="CAD9321051.1"/>
    <property type="molecule type" value="Transcribed_RNA"/>
</dbReference>
<name>A0A6U3TSE6_9STRA</name>
<evidence type="ECO:0008006" key="3">
    <source>
        <dbReference type="Google" id="ProtNLM"/>
    </source>
</evidence>
<gene>
    <name evidence="2" type="ORF">DBRI00130_LOCUS22726</name>
    <name evidence="1" type="ORF">DBRI1063_LOCUS6281</name>
</gene>
<sequence>MATNLARFLTGPSRVAGIFDWKKYRSAIMSVEVTSDRIGIAIARHPDTSSTVHKMEPIRFKEMLGVRKIDKDIVSKLESMANEHNVCAFVVGWPLQPDGRMGAPCGKVLHLLDELAAKSDKFFTKDRPFTLWDDRDIPRENIDVSSMKLNVPPPDEWGRSVMFSRVRPRSDEPIYLSRELGNHPTSEDSSMAAEILEMFIEKNYDGAEMDIVGNDNGADASCYSFEHIGEYDNGNARVQVSMS</sequence>
<evidence type="ECO:0000313" key="2">
    <source>
        <dbReference type="EMBL" id="CAE4622106.1"/>
    </source>
</evidence>
<dbReference type="Gene3D" id="3.30.420.140">
    <property type="entry name" value="YqgF/RNase H-like domain"/>
    <property type="match status" value="1"/>
</dbReference>
<evidence type="ECO:0000313" key="1">
    <source>
        <dbReference type="EMBL" id="CAD9321051.1"/>
    </source>
</evidence>